<dbReference type="GO" id="GO:0032259">
    <property type="term" value="P:methylation"/>
    <property type="evidence" value="ECO:0007669"/>
    <property type="project" value="UniProtKB-KW"/>
</dbReference>
<keyword evidence="2" id="KW-0489">Methyltransferase</keyword>
<keyword evidence="3" id="KW-1185">Reference proteome</keyword>
<organism evidence="2 3">
    <name type="scientific">Vibrio phage vB_VpP_BT-1011</name>
    <dbReference type="NCBI Taxonomy" id="2799672"/>
    <lineage>
        <taxon>Viruses</taxon>
        <taxon>Duplodnaviria</taxon>
        <taxon>Heunggongvirae</taxon>
        <taxon>Uroviricota</taxon>
        <taxon>Caudoviricetes</taxon>
        <taxon>Tieomvirus</taxon>
        <taxon>Tieomvirus BT1011</taxon>
    </lineage>
</organism>
<dbReference type="InterPro" id="IPR031339">
    <property type="entry name" value="DUF4942"/>
</dbReference>
<feature type="domain" description="DUF4942" evidence="1">
    <location>
        <begin position="73"/>
        <end position="243"/>
    </location>
</feature>
<keyword evidence="2" id="KW-0808">Transferase</keyword>
<proteinExistence type="predicted"/>
<evidence type="ECO:0000313" key="3">
    <source>
        <dbReference type="Proteomes" id="UP000683424"/>
    </source>
</evidence>
<gene>
    <name evidence="2" type="ORF">vBVpPBT1011_0032</name>
</gene>
<dbReference type="EMBL" id="MW009675">
    <property type="protein sequence ID" value="QWX10231.1"/>
    <property type="molecule type" value="Genomic_DNA"/>
</dbReference>
<dbReference type="Proteomes" id="UP000683424">
    <property type="component" value="Segment"/>
</dbReference>
<name>A0A8F2XX32_9CAUD</name>
<evidence type="ECO:0000313" key="2">
    <source>
        <dbReference type="EMBL" id="QWX10231.1"/>
    </source>
</evidence>
<evidence type="ECO:0000259" key="1">
    <source>
        <dbReference type="Pfam" id="PF13708"/>
    </source>
</evidence>
<protein>
    <submittedName>
        <fullName evidence="2">Putative methylase</fullName>
    </submittedName>
</protein>
<dbReference type="Pfam" id="PF13708">
    <property type="entry name" value="DUF4942"/>
    <property type="match status" value="1"/>
</dbReference>
<dbReference type="GO" id="GO:0008168">
    <property type="term" value="F:methyltransferase activity"/>
    <property type="evidence" value="ECO:0007669"/>
    <property type="project" value="UniProtKB-KW"/>
</dbReference>
<reference evidence="2" key="1">
    <citation type="submission" date="2020-09" db="EMBL/GenBank/DDBJ databases">
        <authorList>
            <person name="Gao C."/>
            <person name="Qiu Z."/>
        </authorList>
    </citation>
    <scope>NUCLEOTIDE SEQUENCE</scope>
</reference>
<accession>A0A8F2XX32</accession>
<sequence>MKSTEIKENLNAVKLCERRDQIVTLLTKAMESLSEADMLLKTITTHGLAFDRNTIYSPSSPDQKIRTINNLTKQADRKIWDHIVELGQFRDLMTVKEQRKISEQLDDCPPVTIETVTATFSSLLNNRPNMLQDLVETAFLERSGGYKSNKGTKINKRQVVDGVFCKYGFTNWGSRPCDRLDDITKAISKLLGEEKPHIVNLLKVNGEYSAFGGKVRYKAFKNGNVHIWIDDKDLLDRLNDVLSGAMGAKVGNSE</sequence>